<dbReference type="PRINTS" id="PR00176">
    <property type="entry name" value="NANEUSMPORT"/>
</dbReference>
<dbReference type="InterPro" id="IPR037272">
    <property type="entry name" value="SNS_sf"/>
</dbReference>
<keyword evidence="5 7" id="KW-0472">Membrane</keyword>
<evidence type="ECO:0000256" key="6">
    <source>
        <dbReference type="SAM" id="MobiDB-lite"/>
    </source>
</evidence>
<dbReference type="AlphaFoldDB" id="G9PDX8"/>
<comment type="caution">
    <text evidence="8">The sequence shown here is derived from an EMBL/GenBank/DDBJ whole genome shotgun (WGS) entry which is preliminary data.</text>
</comment>
<feature type="transmembrane region" description="Helical" evidence="7">
    <location>
        <begin position="92"/>
        <end position="114"/>
    </location>
</feature>
<dbReference type="HOGENOM" id="CLU_006855_3_3_11"/>
<dbReference type="PANTHER" id="PTHR42948:SF1">
    <property type="entry name" value="TRANSPORTER"/>
    <property type="match status" value="1"/>
</dbReference>
<feature type="transmembrane region" description="Helical" evidence="7">
    <location>
        <begin position="20"/>
        <end position="38"/>
    </location>
</feature>
<dbReference type="Proteomes" id="UP000003822">
    <property type="component" value="Unassembled WGS sequence"/>
</dbReference>
<feature type="transmembrane region" description="Helical" evidence="7">
    <location>
        <begin position="439"/>
        <end position="458"/>
    </location>
</feature>
<evidence type="ECO:0000313" key="8">
    <source>
        <dbReference type="EMBL" id="EHM89209.1"/>
    </source>
</evidence>
<keyword evidence="2" id="KW-0813">Transport</keyword>
<evidence type="ECO:0000313" key="9">
    <source>
        <dbReference type="Proteomes" id="UP000003822"/>
    </source>
</evidence>
<organism evidence="8 9">
    <name type="scientific">Actinomyces graevenitzii C83</name>
    <dbReference type="NCBI Taxonomy" id="435830"/>
    <lineage>
        <taxon>Bacteria</taxon>
        <taxon>Bacillati</taxon>
        <taxon>Actinomycetota</taxon>
        <taxon>Actinomycetes</taxon>
        <taxon>Actinomycetales</taxon>
        <taxon>Actinomycetaceae</taxon>
        <taxon>Actinomyces</taxon>
    </lineage>
</organism>
<protein>
    <recommendedName>
        <fullName evidence="10">Transporter</fullName>
    </recommendedName>
</protein>
<feature type="region of interest" description="Disordered" evidence="6">
    <location>
        <begin position="517"/>
        <end position="548"/>
    </location>
</feature>
<feature type="transmembrane region" description="Helical" evidence="7">
    <location>
        <begin position="397"/>
        <end position="418"/>
    </location>
</feature>
<name>G9PDX8_9ACTO</name>
<dbReference type="SUPFAM" id="SSF161070">
    <property type="entry name" value="SNF-like"/>
    <property type="match status" value="1"/>
</dbReference>
<evidence type="ECO:0008006" key="10">
    <source>
        <dbReference type="Google" id="ProtNLM"/>
    </source>
</evidence>
<evidence type="ECO:0000256" key="2">
    <source>
        <dbReference type="ARBA" id="ARBA00022448"/>
    </source>
</evidence>
<dbReference type="PATRIC" id="fig|435830.3.peg.599"/>
<dbReference type="OrthoDB" id="9762833at2"/>
<feature type="transmembrane region" description="Helical" evidence="7">
    <location>
        <begin position="159"/>
        <end position="179"/>
    </location>
</feature>
<feature type="transmembrane region" description="Helical" evidence="7">
    <location>
        <begin position="188"/>
        <end position="211"/>
    </location>
</feature>
<dbReference type="InterPro" id="IPR000175">
    <property type="entry name" value="Na/ntran_symport"/>
</dbReference>
<reference evidence="8 9" key="1">
    <citation type="submission" date="2011-10" db="EMBL/GenBank/DDBJ databases">
        <title>The Genome Sequence of Actinomyces graevenitzii C83.</title>
        <authorList>
            <consortium name="The Broad Institute Genome Sequencing Platform"/>
            <consortium name="The Broad Institute Genome Sequencing Center for Infectious Disease"/>
            <person name="Earl A."/>
            <person name="Ward D."/>
            <person name="Feldgarden M."/>
            <person name="Gevers D."/>
            <person name="Sibley C.D."/>
            <person name="Field T.R."/>
            <person name="Grinwis M."/>
            <person name="Eshaghurshan C.S."/>
            <person name="Surette M.G."/>
            <person name="Young S.K."/>
            <person name="Zeng Q."/>
            <person name="Gargeya S."/>
            <person name="Fitzgerald M."/>
            <person name="Haas B."/>
            <person name="Abouelleil A."/>
            <person name="Alvarado L."/>
            <person name="Arachchi H.M."/>
            <person name="Berlin A."/>
            <person name="Brown A."/>
            <person name="Chapman S.B."/>
            <person name="Chen Z."/>
            <person name="Dunbar C."/>
            <person name="Freedman E."/>
            <person name="Gearin G."/>
            <person name="Goldberg J."/>
            <person name="Griggs A."/>
            <person name="Gujja S."/>
            <person name="Heiman D."/>
            <person name="Howarth C."/>
            <person name="Larson L."/>
            <person name="Lui A."/>
            <person name="MacDonald P.J.P."/>
            <person name="Montmayeur A."/>
            <person name="Murphy C."/>
            <person name="Neiman D."/>
            <person name="Pearson M."/>
            <person name="Priest M."/>
            <person name="Roberts A."/>
            <person name="Saif S."/>
            <person name="Shea T."/>
            <person name="Shenoy N."/>
            <person name="Sisk P."/>
            <person name="Stolte C."/>
            <person name="Sykes S."/>
            <person name="Wortman J."/>
            <person name="Nusbaum C."/>
            <person name="Birren B."/>
        </authorList>
    </citation>
    <scope>NUCLEOTIDE SEQUENCE [LARGE SCALE GENOMIC DNA]</scope>
    <source>
        <strain evidence="8 9">C83</strain>
    </source>
</reference>
<feature type="transmembrane region" description="Helical" evidence="7">
    <location>
        <begin position="326"/>
        <end position="354"/>
    </location>
</feature>
<feature type="transmembrane region" description="Helical" evidence="7">
    <location>
        <begin position="366"/>
        <end position="391"/>
    </location>
</feature>
<feature type="transmembrane region" description="Helical" evidence="7">
    <location>
        <begin position="481"/>
        <end position="502"/>
    </location>
</feature>
<proteinExistence type="predicted"/>
<keyword evidence="3 7" id="KW-0812">Transmembrane</keyword>
<evidence type="ECO:0000256" key="7">
    <source>
        <dbReference type="SAM" id="Phobius"/>
    </source>
</evidence>
<comment type="subcellular location">
    <subcellularLocation>
        <location evidence="1">Membrane</location>
        <topology evidence="1">Multi-pass membrane protein</topology>
    </subcellularLocation>
</comment>
<feature type="transmembrane region" description="Helical" evidence="7">
    <location>
        <begin position="231"/>
        <end position="255"/>
    </location>
</feature>
<sequence>MSSNSGKSPAREQWGSQFGFLMAAIGSAIGLGNIWRFPGVTYSNGGGAFMIPYVVALLTAGVPFLLLDYAVGHRYRGSSPAVFRRMSKRWEWLGWWHVVVCFVIMTYYAVIIGWSLRYTFYSVNTAWDQDKDGAKDFFFNKFLHVASTVGYDSSPVWDVVIPLVVVWAVVIAVIGKGVAGGVERANKVFLPLLVLLFVVLVVRALFLPGAVDGLNALWTPNFDSLGDPKVWVAAYSQIFYSLSIGFGIMLTYASYLPKKTNLVGTGLVAAFANSSFEVLAGFGVFGTLGFMAHQQGVGVDKLQGLTGISLSFITFPTIINEMPGGALFGILFFLSLTLAGITSLISLLQVVGAAAAEKMGTTPLKAALVVGIPAAVVSVFVFGTTSGVYSLDVVDAYINQVGVLSSAIIMSAVTGVILRKLPMLRKHLNKVSDTKFVGTWWIVIVGAALPILLAYMMGDTVLGYIENGYDPKNYSRGFEGIFGWGMLAVSVVATIALTWAPWRTNVDSFTAQDEEGAEYSHAGVPAPAQKSDAKEVTSDAEAASSAQA</sequence>
<dbReference type="EMBL" id="ACRN01000002">
    <property type="protein sequence ID" value="EHM89209.1"/>
    <property type="molecule type" value="Genomic_DNA"/>
</dbReference>
<feature type="transmembrane region" description="Helical" evidence="7">
    <location>
        <begin position="50"/>
        <end position="71"/>
    </location>
</feature>
<evidence type="ECO:0000256" key="5">
    <source>
        <dbReference type="ARBA" id="ARBA00023136"/>
    </source>
</evidence>
<dbReference type="PANTHER" id="PTHR42948">
    <property type="entry name" value="TRANSPORTER"/>
    <property type="match status" value="1"/>
</dbReference>
<dbReference type="STRING" id="435830.HMPREF0045_00622"/>
<dbReference type="PROSITE" id="PS50267">
    <property type="entry name" value="NA_NEUROTRAN_SYMP_3"/>
    <property type="match status" value="1"/>
</dbReference>
<evidence type="ECO:0000256" key="1">
    <source>
        <dbReference type="ARBA" id="ARBA00004141"/>
    </source>
</evidence>
<keyword evidence="9" id="KW-1185">Reference proteome</keyword>
<dbReference type="GO" id="GO:0016020">
    <property type="term" value="C:membrane"/>
    <property type="evidence" value="ECO:0007669"/>
    <property type="project" value="UniProtKB-SubCell"/>
</dbReference>
<accession>G9PDX8</accession>
<dbReference type="RefSeq" id="WP_005985442.1">
    <property type="nucleotide sequence ID" value="NZ_JH470338.1"/>
</dbReference>
<dbReference type="eggNOG" id="COG0733">
    <property type="taxonomic scope" value="Bacteria"/>
</dbReference>
<gene>
    <name evidence="8" type="ORF">HMPREF0045_00622</name>
</gene>
<keyword evidence="4 7" id="KW-1133">Transmembrane helix</keyword>
<feature type="transmembrane region" description="Helical" evidence="7">
    <location>
        <begin position="267"/>
        <end position="292"/>
    </location>
</feature>
<dbReference type="NCBIfam" id="NF037979">
    <property type="entry name" value="Na_transp"/>
    <property type="match status" value="1"/>
</dbReference>
<evidence type="ECO:0000256" key="3">
    <source>
        <dbReference type="ARBA" id="ARBA00022692"/>
    </source>
</evidence>
<dbReference type="Pfam" id="PF00209">
    <property type="entry name" value="SNF"/>
    <property type="match status" value="1"/>
</dbReference>
<evidence type="ECO:0000256" key="4">
    <source>
        <dbReference type="ARBA" id="ARBA00022989"/>
    </source>
</evidence>
<dbReference type="CDD" id="cd10334">
    <property type="entry name" value="SLC6sbd_u1"/>
    <property type="match status" value="1"/>
</dbReference>